<evidence type="ECO:0000256" key="5">
    <source>
        <dbReference type="ARBA" id="ARBA00019465"/>
    </source>
</evidence>
<keyword evidence="6 11" id="KW-0566">Pantothenate biosynthesis</keyword>
<dbReference type="GO" id="GO:0008677">
    <property type="term" value="F:2-dehydropantoate 2-reductase activity"/>
    <property type="evidence" value="ECO:0007669"/>
    <property type="project" value="UniProtKB-EC"/>
</dbReference>
<dbReference type="Pfam" id="PF08546">
    <property type="entry name" value="ApbA_C"/>
    <property type="match status" value="1"/>
</dbReference>
<dbReference type="SUPFAM" id="SSF51735">
    <property type="entry name" value="NAD(P)-binding Rossmann-fold domains"/>
    <property type="match status" value="1"/>
</dbReference>
<evidence type="ECO:0000313" key="14">
    <source>
        <dbReference type="EMBL" id="WFM83479.1"/>
    </source>
</evidence>
<keyword evidence="15" id="KW-1185">Reference proteome</keyword>
<evidence type="ECO:0000259" key="12">
    <source>
        <dbReference type="Pfam" id="PF02558"/>
    </source>
</evidence>
<dbReference type="SUPFAM" id="SSF48179">
    <property type="entry name" value="6-phosphogluconate dehydrogenase C-terminal domain-like"/>
    <property type="match status" value="1"/>
</dbReference>
<dbReference type="InterPro" id="IPR008927">
    <property type="entry name" value="6-PGluconate_DH-like_C_sf"/>
</dbReference>
<protein>
    <recommendedName>
        <fullName evidence="5 11">2-dehydropantoate 2-reductase</fullName>
        <ecNumber evidence="4 11">1.1.1.169</ecNumber>
    </recommendedName>
    <alternativeName>
        <fullName evidence="9 11">Ketopantoate reductase</fullName>
    </alternativeName>
</protein>
<evidence type="ECO:0000313" key="15">
    <source>
        <dbReference type="Proteomes" id="UP001215216"/>
    </source>
</evidence>
<dbReference type="Pfam" id="PF02558">
    <property type="entry name" value="ApbA"/>
    <property type="match status" value="1"/>
</dbReference>
<dbReference type="InterPro" id="IPR013332">
    <property type="entry name" value="KPR_N"/>
</dbReference>
<evidence type="ECO:0000256" key="4">
    <source>
        <dbReference type="ARBA" id="ARBA00013014"/>
    </source>
</evidence>
<dbReference type="NCBIfam" id="NF005088">
    <property type="entry name" value="PRK06522.1-2"/>
    <property type="match status" value="1"/>
</dbReference>
<keyword evidence="8 11" id="KW-0560">Oxidoreductase</keyword>
<evidence type="ECO:0000256" key="7">
    <source>
        <dbReference type="ARBA" id="ARBA00022857"/>
    </source>
</evidence>
<evidence type="ECO:0000256" key="2">
    <source>
        <dbReference type="ARBA" id="ARBA00004994"/>
    </source>
</evidence>
<evidence type="ECO:0000256" key="11">
    <source>
        <dbReference type="RuleBase" id="RU362068"/>
    </source>
</evidence>
<keyword evidence="7 11" id="KW-0521">NADP</keyword>
<dbReference type="PANTHER" id="PTHR43765:SF2">
    <property type="entry name" value="2-DEHYDROPANTOATE 2-REDUCTASE"/>
    <property type="match status" value="1"/>
</dbReference>
<feature type="domain" description="Ketopantoate reductase N-terminal" evidence="12">
    <location>
        <begin position="3"/>
        <end position="150"/>
    </location>
</feature>
<dbReference type="RefSeq" id="WP_278012874.1">
    <property type="nucleotide sequence ID" value="NZ_CP121208.1"/>
</dbReference>
<evidence type="ECO:0000259" key="13">
    <source>
        <dbReference type="Pfam" id="PF08546"/>
    </source>
</evidence>
<dbReference type="InterPro" id="IPR050838">
    <property type="entry name" value="Ketopantoate_reductase"/>
</dbReference>
<evidence type="ECO:0000256" key="10">
    <source>
        <dbReference type="ARBA" id="ARBA00048793"/>
    </source>
</evidence>
<proteinExistence type="inferred from homology"/>
<organism evidence="14 15">
    <name type="scientific">Arcanobacterium canis</name>
    <dbReference type="NCBI Taxonomy" id="999183"/>
    <lineage>
        <taxon>Bacteria</taxon>
        <taxon>Bacillati</taxon>
        <taxon>Actinomycetota</taxon>
        <taxon>Actinomycetes</taxon>
        <taxon>Actinomycetales</taxon>
        <taxon>Actinomycetaceae</taxon>
        <taxon>Arcanobacterium</taxon>
    </lineage>
</organism>
<dbReference type="EMBL" id="CP121208">
    <property type="protein sequence ID" value="WFM83479.1"/>
    <property type="molecule type" value="Genomic_DNA"/>
</dbReference>
<comment type="catalytic activity">
    <reaction evidence="10 11">
        <text>(R)-pantoate + NADP(+) = 2-dehydropantoate + NADPH + H(+)</text>
        <dbReference type="Rhea" id="RHEA:16233"/>
        <dbReference type="ChEBI" id="CHEBI:11561"/>
        <dbReference type="ChEBI" id="CHEBI:15378"/>
        <dbReference type="ChEBI" id="CHEBI:15980"/>
        <dbReference type="ChEBI" id="CHEBI:57783"/>
        <dbReference type="ChEBI" id="CHEBI:58349"/>
        <dbReference type="EC" id="1.1.1.169"/>
    </reaction>
</comment>
<accession>A0ABY8FYA5</accession>
<evidence type="ECO:0000256" key="6">
    <source>
        <dbReference type="ARBA" id="ARBA00022655"/>
    </source>
</evidence>
<sequence>MKITIAGAGAMGSRLAIALAEKGQDVQVVDSWQEHVDAIRGRGLIADCEGQEKIVRLPAYHMNSIPKELSADLIIVLTKAMQLDGMLNKIQTMIHSDTQVLCLLNGIGHEEVIEKYVARENILLGNTMWTAGMEGPGRVKLFGDGFIVMKNLVDQEKAVEKAHEVAKILSDAGLNASYSQDILYAIYKKACVNGTMNGLCTLLSSNMADFGQTRASHDILTAIVSEFAAVAEVEGVHLEVADIVKYIEESCYNRETIGLHHPSMYQDLIINKRSTEIDYINGAVVRKGKRYGIATPYCQFLTQLIHSKEDLLDAK</sequence>
<dbReference type="Gene3D" id="1.10.1040.10">
    <property type="entry name" value="N-(1-d-carboxylethyl)-l-norvaline Dehydrogenase, domain 2"/>
    <property type="match status" value="1"/>
</dbReference>
<evidence type="ECO:0000256" key="8">
    <source>
        <dbReference type="ARBA" id="ARBA00023002"/>
    </source>
</evidence>
<comment type="pathway">
    <text evidence="2 11">Cofactor biosynthesis; (R)-pantothenate biosynthesis; (R)-pantoate from 3-methyl-2-oxobutanoate: step 2/2.</text>
</comment>
<dbReference type="NCBIfam" id="TIGR00745">
    <property type="entry name" value="apbA_panE"/>
    <property type="match status" value="1"/>
</dbReference>
<feature type="domain" description="Ketopantoate reductase C-terminal" evidence="13">
    <location>
        <begin position="181"/>
        <end position="309"/>
    </location>
</feature>
<dbReference type="InterPro" id="IPR036291">
    <property type="entry name" value="NAD(P)-bd_dom_sf"/>
</dbReference>
<dbReference type="EC" id="1.1.1.169" evidence="4 11"/>
<dbReference type="Proteomes" id="UP001215216">
    <property type="component" value="Chromosome"/>
</dbReference>
<evidence type="ECO:0000256" key="3">
    <source>
        <dbReference type="ARBA" id="ARBA00007870"/>
    </source>
</evidence>
<dbReference type="InterPro" id="IPR013328">
    <property type="entry name" value="6PGD_dom2"/>
</dbReference>
<evidence type="ECO:0000256" key="1">
    <source>
        <dbReference type="ARBA" id="ARBA00002919"/>
    </source>
</evidence>
<name>A0ABY8FYA5_9ACTO</name>
<dbReference type="Gene3D" id="3.40.50.720">
    <property type="entry name" value="NAD(P)-binding Rossmann-like Domain"/>
    <property type="match status" value="1"/>
</dbReference>
<comment type="similarity">
    <text evidence="3 11">Belongs to the ketopantoate reductase family.</text>
</comment>
<dbReference type="InterPro" id="IPR013752">
    <property type="entry name" value="KPA_reductase"/>
</dbReference>
<evidence type="ECO:0000256" key="9">
    <source>
        <dbReference type="ARBA" id="ARBA00032024"/>
    </source>
</evidence>
<comment type="function">
    <text evidence="1 11">Catalyzes the NADPH-dependent reduction of ketopantoate into pantoic acid.</text>
</comment>
<gene>
    <name evidence="14" type="ORF">P7079_00415</name>
</gene>
<reference evidence="14 15" key="1">
    <citation type="submission" date="2023-03" db="EMBL/GenBank/DDBJ databases">
        <title>Complete genome of Arcanobacterium canis strain DSM 25104 isolated in 2010 from a canine otitis externa in Germany.</title>
        <authorList>
            <person name="Borowiak M."/>
            <person name="Kreitlow A."/>
            <person name="Malorny B."/>
            <person name="Laemmler C."/>
            <person name="Prenger-Berninghoff E."/>
            <person name="Ploetz M."/>
            <person name="Abdulmawjood A."/>
        </authorList>
    </citation>
    <scope>NUCLEOTIDE SEQUENCE [LARGE SCALE GENOMIC DNA]</scope>
    <source>
        <strain evidence="14 15">DSM 25104</strain>
    </source>
</reference>
<dbReference type="InterPro" id="IPR003710">
    <property type="entry name" value="ApbA"/>
</dbReference>
<dbReference type="PANTHER" id="PTHR43765">
    <property type="entry name" value="2-DEHYDROPANTOATE 2-REDUCTASE-RELATED"/>
    <property type="match status" value="1"/>
</dbReference>